<comment type="caution">
    <text evidence="2">The sequence shown here is derived from an EMBL/GenBank/DDBJ whole genome shotgun (WGS) entry which is preliminary data.</text>
</comment>
<evidence type="ECO:0000313" key="3">
    <source>
        <dbReference type="Proteomes" id="UP001188597"/>
    </source>
</evidence>
<feature type="compositionally biased region" description="Polar residues" evidence="1">
    <location>
        <begin position="10"/>
        <end position="31"/>
    </location>
</feature>
<dbReference type="InterPro" id="IPR036397">
    <property type="entry name" value="RNaseH_sf"/>
</dbReference>
<keyword evidence="3" id="KW-1185">Reference proteome</keyword>
<dbReference type="Proteomes" id="UP001188597">
    <property type="component" value="Unassembled WGS sequence"/>
</dbReference>
<evidence type="ECO:0000256" key="1">
    <source>
        <dbReference type="SAM" id="MobiDB-lite"/>
    </source>
</evidence>
<dbReference type="GO" id="GO:0003676">
    <property type="term" value="F:nucleic acid binding"/>
    <property type="evidence" value="ECO:0007669"/>
    <property type="project" value="InterPro"/>
</dbReference>
<evidence type="ECO:0000313" key="2">
    <source>
        <dbReference type="EMBL" id="KAK3023647.1"/>
    </source>
</evidence>
<feature type="compositionally biased region" description="Basic residues" evidence="1">
    <location>
        <begin position="34"/>
        <end position="50"/>
    </location>
</feature>
<dbReference type="Gene3D" id="3.30.420.10">
    <property type="entry name" value="Ribonuclease H-like superfamily/Ribonuclease H"/>
    <property type="match status" value="1"/>
</dbReference>
<feature type="region of interest" description="Disordered" evidence="1">
    <location>
        <begin position="1"/>
        <end position="51"/>
    </location>
</feature>
<dbReference type="InterPro" id="IPR012337">
    <property type="entry name" value="RNaseH-like_sf"/>
</dbReference>
<sequence>MLRKTIGDGISSSTALSVESRGRQNNKQNNMRRSPTRGRSRSRSRGKSKSKGITIVCWNYNKECHKKNDCTEPKKKKGAGEDKVMTKGQTWLIRTVKRTPQENGMAERMNRTIMERARDVIFDESRLYKHKLQEHGIEKDNKEFMELDEPEDGQVPRIENPEVLDETINTEIGPSDQQQMPETLNLRRSCRIEVPGQNRFYQLVDDHDVSSMFKVYETKDVIDVYVTGVEAVPQMAFNPSTVDSPIANPPTSDQPHVETPNVESEGIIYVDEDCNEEEPRDIAAYSFPLVPKTIAFAKVGVAPENQQFDRGKSHFFGDFKSADSSTISCLANVTFVVLVSSMMMMRVQCLELNDT</sequence>
<proteinExistence type="predicted"/>
<accession>A0AA88WB91</accession>
<evidence type="ECO:0008006" key="4">
    <source>
        <dbReference type="Google" id="ProtNLM"/>
    </source>
</evidence>
<protein>
    <recommendedName>
        <fullName evidence="4">Integrase catalytic domain-containing protein</fullName>
    </recommendedName>
</protein>
<reference evidence="2" key="1">
    <citation type="submission" date="2022-12" db="EMBL/GenBank/DDBJ databases">
        <title>Draft genome assemblies for two species of Escallonia (Escalloniales).</title>
        <authorList>
            <person name="Chanderbali A."/>
            <person name="Dervinis C."/>
            <person name="Anghel I."/>
            <person name="Soltis D."/>
            <person name="Soltis P."/>
            <person name="Zapata F."/>
        </authorList>
    </citation>
    <scope>NUCLEOTIDE SEQUENCE</scope>
    <source>
        <strain evidence="2">UCBG64.0493</strain>
        <tissue evidence="2">Leaf</tissue>
    </source>
</reference>
<organism evidence="2 3">
    <name type="scientific">Escallonia herrerae</name>
    <dbReference type="NCBI Taxonomy" id="1293975"/>
    <lineage>
        <taxon>Eukaryota</taxon>
        <taxon>Viridiplantae</taxon>
        <taxon>Streptophyta</taxon>
        <taxon>Embryophyta</taxon>
        <taxon>Tracheophyta</taxon>
        <taxon>Spermatophyta</taxon>
        <taxon>Magnoliopsida</taxon>
        <taxon>eudicotyledons</taxon>
        <taxon>Gunneridae</taxon>
        <taxon>Pentapetalae</taxon>
        <taxon>asterids</taxon>
        <taxon>campanulids</taxon>
        <taxon>Escalloniales</taxon>
        <taxon>Escalloniaceae</taxon>
        <taxon>Escallonia</taxon>
    </lineage>
</organism>
<name>A0AA88WB91_9ASTE</name>
<dbReference type="EMBL" id="JAVXUP010000643">
    <property type="protein sequence ID" value="KAK3023647.1"/>
    <property type="molecule type" value="Genomic_DNA"/>
</dbReference>
<gene>
    <name evidence="2" type="ORF">RJ639_043173</name>
</gene>
<dbReference type="SUPFAM" id="SSF53098">
    <property type="entry name" value="Ribonuclease H-like"/>
    <property type="match status" value="1"/>
</dbReference>
<dbReference type="AlphaFoldDB" id="A0AA88WB91"/>